<dbReference type="Proteomes" id="UP000756132">
    <property type="component" value="Chromosome 6"/>
</dbReference>
<dbReference type="AlphaFoldDB" id="A0A1P8YXJ7"/>
<feature type="signal peptide" evidence="1">
    <location>
        <begin position="1"/>
        <end position="20"/>
    </location>
</feature>
<evidence type="ECO:0000256" key="1">
    <source>
        <dbReference type="SAM" id="SignalP"/>
    </source>
</evidence>
<evidence type="ECO:0000313" key="2">
    <source>
        <dbReference type="EMBL" id="AQA29232.1"/>
    </source>
</evidence>
<keyword evidence="4" id="KW-1185">Reference proteome</keyword>
<reference evidence="2" key="1">
    <citation type="submission" date="2016-10" db="EMBL/GenBank/DDBJ databases">
        <title>Novel effectors identified in the apoplast of Cladosporium fulvum-infected tomato.</title>
        <authorList>
            <person name="Mesarich C.H."/>
            <person name="de Wit P.J.G.M."/>
        </authorList>
    </citation>
    <scope>NUCLEOTIDE SEQUENCE</scope>
    <source>
        <strain evidence="2">0WU</strain>
    </source>
</reference>
<feature type="chain" id="PRO_5040573428" evidence="1">
    <location>
        <begin position="21"/>
        <end position="63"/>
    </location>
</feature>
<reference evidence="3" key="2">
    <citation type="submission" date="2021-12" db="EMBL/GenBank/DDBJ databases">
        <authorList>
            <person name="Zaccaron A."/>
            <person name="Stergiopoulos I."/>
        </authorList>
    </citation>
    <scope>NUCLEOTIDE SEQUENCE</scope>
    <source>
        <strain evidence="3">Race5_Kim</strain>
    </source>
</reference>
<reference evidence="3" key="3">
    <citation type="journal article" date="2022" name="Microb. Genom.">
        <title>A chromosome-scale genome assembly of the tomato pathogen Cladosporium fulvum reveals a compartmentalized genome architecture and the presence of a dispensable chromosome.</title>
        <authorList>
            <person name="Zaccaron A.Z."/>
            <person name="Chen L.H."/>
            <person name="Samaras A."/>
            <person name="Stergiopoulos I."/>
        </authorList>
    </citation>
    <scope>NUCLEOTIDE SEQUENCE</scope>
    <source>
        <strain evidence="3">Race5_Kim</strain>
    </source>
</reference>
<dbReference type="EMBL" id="KX943061">
    <property type="protein sequence ID" value="AQA29232.1"/>
    <property type="molecule type" value="Genomic_DNA"/>
</dbReference>
<protein>
    <submittedName>
        <fullName evidence="2">Putative effector 29</fullName>
    </submittedName>
</protein>
<evidence type="ECO:0000313" key="3">
    <source>
        <dbReference type="EMBL" id="UJO19199.1"/>
    </source>
</evidence>
<proteinExistence type="predicted"/>
<gene>
    <name evidence="2" type="primary">CE29</name>
    <name evidence="3" type="ORF">CLAFUR5_14669</name>
</gene>
<name>A0A1P8YXJ7_PASFU</name>
<evidence type="ECO:0000313" key="4">
    <source>
        <dbReference type="Proteomes" id="UP000756132"/>
    </source>
</evidence>
<keyword evidence="1" id="KW-0732">Signal</keyword>
<sequence length="63" mass="6178">MHFLSAVIAILTATIGIVTAAGGGFCEDCGTACFDKNPGNTAGYCSCLSKSCGSCGALPSPLC</sequence>
<dbReference type="EMBL" id="CP090168">
    <property type="protein sequence ID" value="UJO19199.1"/>
    <property type="molecule type" value="Genomic_DNA"/>
</dbReference>
<accession>A0A1P8YXJ7</accession>
<organism evidence="2">
    <name type="scientific">Passalora fulva</name>
    <name type="common">Tomato leaf mold</name>
    <name type="synonym">Cladosporium fulvum</name>
    <dbReference type="NCBI Taxonomy" id="5499"/>
    <lineage>
        <taxon>Eukaryota</taxon>
        <taxon>Fungi</taxon>
        <taxon>Dikarya</taxon>
        <taxon>Ascomycota</taxon>
        <taxon>Pezizomycotina</taxon>
        <taxon>Dothideomycetes</taxon>
        <taxon>Dothideomycetidae</taxon>
        <taxon>Mycosphaerellales</taxon>
        <taxon>Mycosphaerellaceae</taxon>
        <taxon>Fulvia</taxon>
    </lineage>
</organism>